<evidence type="ECO:0000256" key="13">
    <source>
        <dbReference type="ARBA" id="ARBA00023237"/>
    </source>
</evidence>
<evidence type="ECO:0000256" key="12">
    <source>
        <dbReference type="ARBA" id="ARBA00023139"/>
    </source>
</evidence>
<comment type="subcellular location">
    <subcellularLocation>
        <location evidence="1">Cell outer membrane</location>
        <topology evidence="1">Multi-pass membrane protein</topology>
    </subcellularLocation>
</comment>
<evidence type="ECO:0000256" key="5">
    <source>
        <dbReference type="ARBA" id="ARBA00022597"/>
    </source>
</evidence>
<dbReference type="Pfam" id="PF02563">
    <property type="entry name" value="Poly_export"/>
    <property type="match status" value="1"/>
</dbReference>
<protein>
    <recommendedName>
        <fullName evidence="20">Polysaccharide export protein</fullName>
    </recommendedName>
</protein>
<dbReference type="EMBL" id="WVTD01000020">
    <property type="protein sequence ID" value="MYL99806.1"/>
    <property type="molecule type" value="Genomic_DNA"/>
</dbReference>
<evidence type="ECO:0000313" key="18">
    <source>
        <dbReference type="EMBL" id="MYL99806.1"/>
    </source>
</evidence>
<keyword evidence="19" id="KW-1185">Reference proteome</keyword>
<feature type="domain" description="SLBB" evidence="17">
    <location>
        <begin position="120"/>
        <end position="198"/>
    </location>
</feature>
<keyword evidence="9" id="KW-0406">Ion transport</keyword>
<dbReference type="RefSeq" id="WP_160987229.1">
    <property type="nucleotide sequence ID" value="NZ_WVTD01000020.1"/>
</dbReference>
<dbReference type="InterPro" id="IPR049712">
    <property type="entry name" value="Poly_export"/>
</dbReference>
<dbReference type="PROSITE" id="PS51257">
    <property type="entry name" value="PROKAR_LIPOPROTEIN"/>
    <property type="match status" value="1"/>
</dbReference>
<keyword evidence="10" id="KW-0626">Porin</keyword>
<feature type="signal peptide" evidence="15">
    <location>
        <begin position="1"/>
        <end position="22"/>
    </location>
</feature>
<organism evidence="18 19">
    <name type="scientific">Novosphingobium silvae</name>
    <dbReference type="NCBI Taxonomy" id="2692619"/>
    <lineage>
        <taxon>Bacteria</taxon>
        <taxon>Pseudomonadati</taxon>
        <taxon>Pseudomonadota</taxon>
        <taxon>Alphaproteobacteria</taxon>
        <taxon>Sphingomonadales</taxon>
        <taxon>Sphingomonadaceae</taxon>
        <taxon>Novosphingobium</taxon>
    </lineage>
</organism>
<evidence type="ECO:0000259" key="17">
    <source>
        <dbReference type="Pfam" id="PF22461"/>
    </source>
</evidence>
<keyword evidence="8" id="KW-0625">Polysaccharide transport</keyword>
<dbReference type="InterPro" id="IPR003715">
    <property type="entry name" value="Poly_export_N"/>
</dbReference>
<dbReference type="GO" id="GO:0015288">
    <property type="term" value="F:porin activity"/>
    <property type="evidence" value="ECO:0007669"/>
    <property type="project" value="UniProtKB-KW"/>
</dbReference>
<keyword evidence="6" id="KW-0812">Transmembrane</keyword>
<dbReference type="PANTHER" id="PTHR33619:SF3">
    <property type="entry name" value="POLYSACCHARIDE EXPORT PROTEIN GFCE-RELATED"/>
    <property type="match status" value="1"/>
</dbReference>
<keyword evidence="4" id="KW-1134">Transmembrane beta strand</keyword>
<evidence type="ECO:0000256" key="9">
    <source>
        <dbReference type="ARBA" id="ARBA00023065"/>
    </source>
</evidence>
<keyword evidence="3" id="KW-0813">Transport</keyword>
<name>A0A7X4GJI6_9SPHN</name>
<evidence type="ECO:0000256" key="6">
    <source>
        <dbReference type="ARBA" id="ARBA00022692"/>
    </source>
</evidence>
<dbReference type="GO" id="GO:0006811">
    <property type="term" value="P:monoatomic ion transport"/>
    <property type="evidence" value="ECO:0007669"/>
    <property type="project" value="UniProtKB-KW"/>
</dbReference>
<evidence type="ECO:0000256" key="3">
    <source>
        <dbReference type="ARBA" id="ARBA00022448"/>
    </source>
</evidence>
<comment type="caution">
    <text evidence="18">The sequence shown here is derived from an EMBL/GenBank/DDBJ whole genome shotgun (WGS) entry which is preliminary data.</text>
</comment>
<dbReference type="PANTHER" id="PTHR33619">
    <property type="entry name" value="POLYSACCHARIDE EXPORT PROTEIN GFCE-RELATED"/>
    <property type="match status" value="1"/>
</dbReference>
<keyword evidence="11" id="KW-0472">Membrane</keyword>
<keyword evidence="5" id="KW-0762">Sugar transport</keyword>
<keyword evidence="14" id="KW-0449">Lipoprotein</keyword>
<dbReference type="Pfam" id="PF22461">
    <property type="entry name" value="SLBB_2"/>
    <property type="match status" value="1"/>
</dbReference>
<dbReference type="Gene3D" id="3.30.1950.10">
    <property type="entry name" value="wza like domain"/>
    <property type="match status" value="1"/>
</dbReference>
<evidence type="ECO:0000256" key="15">
    <source>
        <dbReference type="SAM" id="SignalP"/>
    </source>
</evidence>
<dbReference type="AlphaFoldDB" id="A0A7X4GJI6"/>
<evidence type="ECO:0000256" key="8">
    <source>
        <dbReference type="ARBA" id="ARBA00023047"/>
    </source>
</evidence>
<dbReference type="GO" id="GO:0015159">
    <property type="term" value="F:polysaccharide transmembrane transporter activity"/>
    <property type="evidence" value="ECO:0007669"/>
    <property type="project" value="InterPro"/>
</dbReference>
<keyword evidence="7 15" id="KW-0732">Signal</keyword>
<evidence type="ECO:0000256" key="11">
    <source>
        <dbReference type="ARBA" id="ARBA00023136"/>
    </source>
</evidence>
<dbReference type="Proteomes" id="UP000465810">
    <property type="component" value="Unassembled WGS sequence"/>
</dbReference>
<keyword evidence="13" id="KW-0998">Cell outer membrane</keyword>
<evidence type="ECO:0000256" key="2">
    <source>
        <dbReference type="ARBA" id="ARBA00009450"/>
    </source>
</evidence>
<dbReference type="GO" id="GO:0046930">
    <property type="term" value="C:pore complex"/>
    <property type="evidence" value="ECO:0007669"/>
    <property type="project" value="UniProtKB-KW"/>
</dbReference>
<evidence type="ECO:0000259" key="16">
    <source>
        <dbReference type="Pfam" id="PF02563"/>
    </source>
</evidence>
<reference evidence="18 19" key="1">
    <citation type="submission" date="2019-12" db="EMBL/GenBank/DDBJ databases">
        <authorList>
            <person name="Feng G."/>
            <person name="Zhu H."/>
        </authorList>
    </citation>
    <scope>NUCLEOTIDE SEQUENCE [LARGE SCALE GENOMIC DNA]</scope>
    <source>
        <strain evidence="18 19">FGD1</strain>
    </source>
</reference>
<evidence type="ECO:0000256" key="1">
    <source>
        <dbReference type="ARBA" id="ARBA00004571"/>
    </source>
</evidence>
<evidence type="ECO:0000256" key="14">
    <source>
        <dbReference type="ARBA" id="ARBA00023288"/>
    </source>
</evidence>
<evidence type="ECO:0000256" key="4">
    <source>
        <dbReference type="ARBA" id="ARBA00022452"/>
    </source>
</evidence>
<accession>A0A7X4GJI6</accession>
<gene>
    <name evidence="18" type="ORF">GR702_18770</name>
</gene>
<evidence type="ECO:0000256" key="10">
    <source>
        <dbReference type="ARBA" id="ARBA00023114"/>
    </source>
</evidence>
<dbReference type="GO" id="GO:0009279">
    <property type="term" value="C:cell outer membrane"/>
    <property type="evidence" value="ECO:0007669"/>
    <property type="project" value="UniProtKB-SubCell"/>
</dbReference>
<evidence type="ECO:0008006" key="20">
    <source>
        <dbReference type="Google" id="ProtNLM"/>
    </source>
</evidence>
<dbReference type="InterPro" id="IPR054765">
    <property type="entry name" value="SLBB_dom"/>
</dbReference>
<comment type="similarity">
    <text evidence="2">Belongs to the BexD/CtrA/VexA family.</text>
</comment>
<evidence type="ECO:0000313" key="19">
    <source>
        <dbReference type="Proteomes" id="UP000465810"/>
    </source>
</evidence>
<feature type="domain" description="Polysaccharide export protein N-terminal" evidence="16">
    <location>
        <begin position="37"/>
        <end position="113"/>
    </location>
</feature>
<evidence type="ECO:0000256" key="7">
    <source>
        <dbReference type="ARBA" id="ARBA00022729"/>
    </source>
</evidence>
<sequence length="223" mass="24136">MQKKIGCLAGVMLLAGCSTSSKVPNDLAAQSAIVPANVETRYLLGPGDRISVNVYGQQDMSLSDVIIDPQGRINMPFVGFIEVDGIAAPDVAAKVTDALKPAYLRNPHVTVNVIEFASRQVVVDGQVRTPSVVKLFGSSTLTETLVRAGGPDPLAKLDEIVIIRNVNGERMAARFDLRAIQNGTMEDPKIYDGDRVFVGYNSLKGLYQDAIRVLPFVAVFQRF</sequence>
<feature type="chain" id="PRO_5031200690" description="Polysaccharide export protein" evidence="15">
    <location>
        <begin position="23"/>
        <end position="223"/>
    </location>
</feature>
<dbReference type="Gene3D" id="3.10.560.10">
    <property type="entry name" value="Outer membrane lipoprotein wza domain like"/>
    <property type="match status" value="1"/>
</dbReference>
<proteinExistence type="inferred from homology"/>
<keyword evidence="12" id="KW-0564">Palmitate</keyword>